<dbReference type="NCBIfam" id="TIGR00006">
    <property type="entry name" value="16S rRNA (cytosine(1402)-N(4))-methyltransferase RsmH"/>
    <property type="match status" value="1"/>
</dbReference>
<evidence type="ECO:0000256" key="1">
    <source>
        <dbReference type="ARBA" id="ARBA00010396"/>
    </source>
</evidence>
<accession>A0A4R3MJC0</accession>
<keyword evidence="2 6" id="KW-0698">rRNA processing</keyword>
<dbReference type="PANTHER" id="PTHR11265:SF0">
    <property type="entry name" value="12S RRNA N4-METHYLCYTIDINE METHYLTRANSFERASE"/>
    <property type="match status" value="1"/>
</dbReference>
<keyword evidence="5 6" id="KW-0949">S-adenosyl-L-methionine</keyword>
<dbReference type="EMBL" id="SMAK01000001">
    <property type="protein sequence ID" value="TCT13494.1"/>
    <property type="molecule type" value="Genomic_DNA"/>
</dbReference>
<dbReference type="Pfam" id="PF01795">
    <property type="entry name" value="Methyltransf_5"/>
    <property type="match status" value="1"/>
</dbReference>
<proteinExistence type="inferred from homology"/>
<feature type="binding site" evidence="6">
    <location>
        <position position="92"/>
    </location>
    <ligand>
        <name>S-adenosyl-L-methionine</name>
        <dbReference type="ChEBI" id="CHEBI:59789"/>
    </ligand>
</feature>
<dbReference type="GO" id="GO:0005737">
    <property type="term" value="C:cytoplasm"/>
    <property type="evidence" value="ECO:0007669"/>
    <property type="project" value="UniProtKB-SubCell"/>
</dbReference>
<evidence type="ECO:0000256" key="6">
    <source>
        <dbReference type="HAMAP-Rule" id="MF_01007"/>
    </source>
</evidence>
<evidence type="ECO:0000256" key="4">
    <source>
        <dbReference type="ARBA" id="ARBA00022679"/>
    </source>
</evidence>
<comment type="function">
    <text evidence="6">Specifically methylates the N4 position of cytidine in position 1402 (C1402) of 16S rRNA.</text>
</comment>
<gene>
    <name evidence="6" type="primary">rsmH</name>
    <name evidence="7" type="ORF">EDC22_101362</name>
</gene>
<dbReference type="GO" id="GO:0070475">
    <property type="term" value="P:rRNA base methylation"/>
    <property type="evidence" value="ECO:0007669"/>
    <property type="project" value="UniProtKB-UniRule"/>
</dbReference>
<dbReference type="SUPFAM" id="SSF53335">
    <property type="entry name" value="S-adenosyl-L-methionine-dependent methyltransferases"/>
    <property type="match status" value="1"/>
</dbReference>
<dbReference type="Proteomes" id="UP000295678">
    <property type="component" value="Unassembled WGS sequence"/>
</dbReference>
<dbReference type="InterPro" id="IPR029063">
    <property type="entry name" value="SAM-dependent_MTases_sf"/>
</dbReference>
<dbReference type="GO" id="GO:0071424">
    <property type="term" value="F:rRNA (cytosine-N4-)-methyltransferase activity"/>
    <property type="evidence" value="ECO:0007669"/>
    <property type="project" value="UniProtKB-UniRule"/>
</dbReference>
<dbReference type="AlphaFoldDB" id="A0A4R3MJC0"/>
<dbReference type="SUPFAM" id="SSF81799">
    <property type="entry name" value="Putative methyltransferase TM0872, insert domain"/>
    <property type="match status" value="1"/>
</dbReference>
<reference evidence="7 8" key="1">
    <citation type="submission" date="2019-03" db="EMBL/GenBank/DDBJ databases">
        <title>Genomic Encyclopedia of Type Strains, Phase IV (KMG-IV): sequencing the most valuable type-strain genomes for metagenomic binning, comparative biology and taxonomic classification.</title>
        <authorList>
            <person name="Goeker M."/>
        </authorList>
    </citation>
    <scope>NUCLEOTIDE SEQUENCE [LARGE SCALE GENOMIC DNA]</scope>
    <source>
        <strain evidence="7 8">DSM 19345</strain>
    </source>
</reference>
<dbReference type="RefSeq" id="WP_207903665.1">
    <property type="nucleotide sequence ID" value="NZ_SMAK01000001.1"/>
</dbReference>
<name>A0A4R3MJC0_9HYPH</name>
<evidence type="ECO:0000313" key="7">
    <source>
        <dbReference type="EMBL" id="TCT13494.1"/>
    </source>
</evidence>
<dbReference type="Gene3D" id="3.40.50.150">
    <property type="entry name" value="Vaccinia Virus protein VP39"/>
    <property type="match status" value="1"/>
</dbReference>
<keyword evidence="8" id="KW-1185">Reference proteome</keyword>
<dbReference type="PIRSF" id="PIRSF004486">
    <property type="entry name" value="MraW"/>
    <property type="match status" value="1"/>
</dbReference>
<comment type="catalytic activity">
    <reaction evidence="6">
        <text>cytidine(1402) in 16S rRNA + S-adenosyl-L-methionine = N(4)-methylcytidine(1402) in 16S rRNA + S-adenosyl-L-homocysteine + H(+)</text>
        <dbReference type="Rhea" id="RHEA:42928"/>
        <dbReference type="Rhea" id="RHEA-COMP:10286"/>
        <dbReference type="Rhea" id="RHEA-COMP:10287"/>
        <dbReference type="ChEBI" id="CHEBI:15378"/>
        <dbReference type="ChEBI" id="CHEBI:57856"/>
        <dbReference type="ChEBI" id="CHEBI:59789"/>
        <dbReference type="ChEBI" id="CHEBI:74506"/>
        <dbReference type="ChEBI" id="CHEBI:82748"/>
        <dbReference type="EC" id="2.1.1.199"/>
    </reaction>
</comment>
<feature type="binding site" evidence="6">
    <location>
        <begin position="47"/>
        <end position="49"/>
    </location>
    <ligand>
        <name>S-adenosyl-L-methionine</name>
        <dbReference type="ChEBI" id="CHEBI:59789"/>
    </ligand>
</feature>
<comment type="caution">
    <text evidence="7">The sequence shown here is derived from an EMBL/GenBank/DDBJ whole genome shotgun (WGS) entry which is preliminary data.</text>
</comment>
<dbReference type="Gene3D" id="1.10.150.170">
    <property type="entry name" value="Putative methyltransferase TM0872, insert domain"/>
    <property type="match status" value="1"/>
</dbReference>
<keyword evidence="3 6" id="KW-0489">Methyltransferase</keyword>
<evidence type="ECO:0000313" key="8">
    <source>
        <dbReference type="Proteomes" id="UP000295678"/>
    </source>
</evidence>
<feature type="binding site" evidence="6">
    <location>
        <position position="113"/>
    </location>
    <ligand>
        <name>S-adenosyl-L-methionine</name>
        <dbReference type="ChEBI" id="CHEBI:59789"/>
    </ligand>
</feature>
<comment type="similarity">
    <text evidence="1 6">Belongs to the methyltransferase superfamily. RsmH family.</text>
</comment>
<protein>
    <recommendedName>
        <fullName evidence="6">Ribosomal RNA small subunit methyltransferase H</fullName>
        <ecNumber evidence="6">2.1.1.199</ecNumber>
    </recommendedName>
    <alternativeName>
        <fullName evidence="6">16S rRNA m(4)C1402 methyltransferase</fullName>
    </alternativeName>
    <alternativeName>
        <fullName evidence="6">rRNA (cytosine-N(4)-)-methyltransferase RsmH</fullName>
    </alternativeName>
</protein>
<comment type="subcellular location">
    <subcellularLocation>
        <location evidence="6">Cytoplasm</location>
    </subcellularLocation>
</comment>
<dbReference type="EC" id="2.1.1.199" evidence="6"/>
<feature type="binding site" evidence="6">
    <location>
        <position position="120"/>
    </location>
    <ligand>
        <name>S-adenosyl-L-methionine</name>
        <dbReference type="ChEBI" id="CHEBI:59789"/>
    </ligand>
</feature>
<evidence type="ECO:0000256" key="2">
    <source>
        <dbReference type="ARBA" id="ARBA00022552"/>
    </source>
</evidence>
<keyword evidence="4 6" id="KW-0808">Transferase</keyword>
<feature type="binding site" evidence="6">
    <location>
        <position position="65"/>
    </location>
    <ligand>
        <name>S-adenosyl-L-methionine</name>
        <dbReference type="ChEBI" id="CHEBI:59789"/>
    </ligand>
</feature>
<organism evidence="7 8">
    <name type="scientific">Tepidamorphus gemmatus</name>
    <dbReference type="NCBI Taxonomy" id="747076"/>
    <lineage>
        <taxon>Bacteria</taxon>
        <taxon>Pseudomonadati</taxon>
        <taxon>Pseudomonadota</taxon>
        <taxon>Alphaproteobacteria</taxon>
        <taxon>Hyphomicrobiales</taxon>
        <taxon>Tepidamorphaceae</taxon>
        <taxon>Tepidamorphus</taxon>
    </lineage>
</organism>
<dbReference type="HAMAP" id="MF_01007">
    <property type="entry name" value="16SrRNA_methyltr_H"/>
    <property type="match status" value="1"/>
</dbReference>
<dbReference type="InterPro" id="IPR002903">
    <property type="entry name" value="RsmH"/>
</dbReference>
<keyword evidence="6" id="KW-0963">Cytoplasm</keyword>
<evidence type="ECO:0000256" key="3">
    <source>
        <dbReference type="ARBA" id="ARBA00022603"/>
    </source>
</evidence>
<evidence type="ECO:0000256" key="5">
    <source>
        <dbReference type="ARBA" id="ARBA00022691"/>
    </source>
</evidence>
<sequence length="350" mass="36807">MMAGRGSPTGDAAGGPARHVPVLLAEALEALAPRDGGVYVDGTFGAGGYSRAILAAADCRVVAIDRDPAAIAAGAAAVAQHADRLILVEGRFSRLDEIAVSAGFDAVDGVALDVGVSSMQLDEAQRGFSFTRDGPLDMRMGGDGPSAADIVNSMDEADLARLIFVLGEERRSRAVARAIGRARSTRPIETTGELAEIVARAVGPSRDGRNPATRTFQALRIYVNGELSELAEGLFAAERILRAGGRLVVVTFHSLEDRIVKRFLADRAQATRPSRYMPDLPSAPPTFRLITRGAVTPGEAETEVNRRARSARLRAAERTDAAARPGNATDLGVPDIAVAGAAVHRGKRLQ</sequence>
<dbReference type="PANTHER" id="PTHR11265">
    <property type="entry name" value="S-ADENOSYL-METHYLTRANSFERASE MRAW"/>
    <property type="match status" value="1"/>
</dbReference>
<dbReference type="InterPro" id="IPR023397">
    <property type="entry name" value="SAM-dep_MeTrfase_MraW_recog"/>
</dbReference>